<evidence type="ECO:0000259" key="3">
    <source>
        <dbReference type="Pfam" id="PF06863"/>
    </source>
</evidence>
<protein>
    <submittedName>
        <fullName evidence="4">DUF1254 domain-containing protein</fullName>
    </submittedName>
</protein>
<dbReference type="Gene3D" id="2.60.120.600">
    <property type="entry name" value="Domain of unknown function DUF1214, C-terminal domain"/>
    <property type="match status" value="1"/>
</dbReference>
<evidence type="ECO:0000256" key="1">
    <source>
        <dbReference type="SAM" id="SignalP"/>
    </source>
</evidence>
<evidence type="ECO:0000259" key="2">
    <source>
        <dbReference type="Pfam" id="PF06742"/>
    </source>
</evidence>
<dbReference type="PANTHER" id="PTHR36509">
    <property type="entry name" value="BLL3101 PROTEIN"/>
    <property type="match status" value="1"/>
</dbReference>
<dbReference type="AlphaFoldDB" id="A0A2Z4IFG7"/>
<evidence type="ECO:0000313" key="4">
    <source>
        <dbReference type="EMBL" id="AWW29625.1"/>
    </source>
</evidence>
<dbReference type="SUPFAM" id="SSF160935">
    <property type="entry name" value="VPA0735-like"/>
    <property type="match status" value="1"/>
</dbReference>
<feature type="domain" description="DUF1214" evidence="2">
    <location>
        <begin position="397"/>
        <end position="503"/>
    </location>
</feature>
<keyword evidence="5" id="KW-1185">Reference proteome</keyword>
<dbReference type="Pfam" id="PF06742">
    <property type="entry name" value="DUF1214"/>
    <property type="match status" value="1"/>
</dbReference>
<feature type="signal peptide" evidence="1">
    <location>
        <begin position="1"/>
        <end position="20"/>
    </location>
</feature>
<dbReference type="Gene3D" id="2.60.40.1610">
    <property type="entry name" value="Domain of unknown function DUF1254"/>
    <property type="match status" value="1"/>
</dbReference>
<keyword evidence="1" id="KW-0732">Signal</keyword>
<dbReference type="InterPro" id="IPR037050">
    <property type="entry name" value="DUF1254_sf"/>
</dbReference>
<dbReference type="InterPro" id="IPR010679">
    <property type="entry name" value="DUF1254"/>
</dbReference>
<sequence length="522" mass="58172">MKMKNVIGVLLSAMMLAACSQPSSNEKQATNSGSDTDHFETLANLPFDGGYPSAETSTTLDDELYFQRATQVYLWALPAVNMYAMKEGLGKTFGEGYNVVSVFEKRLKPNSVITTPNSDVIYALGFADLSKTGPLVLDVPPMLQGLLDDFWHRPLTGPEKPDGTHFLGDIGFPGPDRGKGGKYLIVPEGYEGEVPDGYYLYTSKTNGVFIFQRGFFQSVDDLTPGVKAVEGIKIYPLEGEKKPMDFQHASDVDSYALFSHDFSYYEMLNRLIQSEPLDAVDPYMHGMLAALGISKGKEFAPTAKQKALLDKAAETAWRMAKNIAANFDEEEDGLWWEDRQWVAHAHTELDDFMHTLIDEEYRNRETGYTDVNAKAHMYINHYSISTGMMSSIVGLGAKYGNAYKDSDGNYLMGGNTYLITFPPNMPAKLFWSLTLYDAETASGVDAEGQEYPSLNSMNDLTKNDDGSVTFFIGPENPDNKPNFIKTVPGKGWFSLFRFYGPEKGFFDRTYKVGDFELLKKGE</sequence>
<dbReference type="Pfam" id="PF06863">
    <property type="entry name" value="DUF1254"/>
    <property type="match status" value="1"/>
</dbReference>
<dbReference type="OrthoDB" id="272779at2"/>
<reference evidence="4 5" key="1">
    <citation type="submission" date="2018-06" db="EMBL/GenBank/DDBJ databases">
        <title>Echinicola strongylocentroti sp. nov., isolated from a sea urchin Strongylocentrotus intermedius.</title>
        <authorList>
            <person name="Bae S.S."/>
        </authorList>
    </citation>
    <scope>NUCLEOTIDE SEQUENCE [LARGE SCALE GENOMIC DNA]</scope>
    <source>
        <strain evidence="4 5">MEBiC08714</strain>
    </source>
</reference>
<dbReference type="PROSITE" id="PS51257">
    <property type="entry name" value="PROKAR_LIPOPROTEIN"/>
    <property type="match status" value="1"/>
</dbReference>
<gene>
    <name evidence="4" type="ORF">DN752_05540</name>
</gene>
<dbReference type="KEGG" id="est:DN752_05540"/>
<dbReference type="InterPro" id="IPR010621">
    <property type="entry name" value="DUF1214"/>
</dbReference>
<evidence type="ECO:0000313" key="5">
    <source>
        <dbReference type="Proteomes" id="UP000248688"/>
    </source>
</evidence>
<dbReference type="EMBL" id="CP030041">
    <property type="protein sequence ID" value="AWW29625.1"/>
    <property type="molecule type" value="Genomic_DNA"/>
</dbReference>
<feature type="domain" description="DUF1254" evidence="3">
    <location>
        <begin position="98"/>
        <end position="236"/>
    </location>
</feature>
<feature type="chain" id="PRO_5016362442" evidence="1">
    <location>
        <begin position="21"/>
        <end position="522"/>
    </location>
</feature>
<dbReference type="Gene3D" id="1.10.3360.10">
    <property type="entry name" value="VPA0735-like domain"/>
    <property type="match status" value="1"/>
</dbReference>
<accession>A0A2Z4IFG7</accession>
<dbReference type="InterPro" id="IPR037049">
    <property type="entry name" value="DUF1214_C_sf"/>
</dbReference>
<dbReference type="PANTHER" id="PTHR36509:SF3">
    <property type="entry name" value="SIGNAL PEPTIDE PROTEIN"/>
    <property type="match status" value="1"/>
</dbReference>
<dbReference type="Proteomes" id="UP000248688">
    <property type="component" value="Chromosome"/>
</dbReference>
<name>A0A2Z4IFG7_9BACT</name>
<organism evidence="4 5">
    <name type="scientific">Echinicola strongylocentroti</name>
    <dbReference type="NCBI Taxonomy" id="1795355"/>
    <lineage>
        <taxon>Bacteria</taxon>
        <taxon>Pseudomonadati</taxon>
        <taxon>Bacteroidota</taxon>
        <taxon>Cytophagia</taxon>
        <taxon>Cytophagales</taxon>
        <taxon>Cyclobacteriaceae</taxon>
        <taxon>Echinicola</taxon>
    </lineage>
</organism>
<proteinExistence type="predicted"/>